<evidence type="ECO:0000256" key="1">
    <source>
        <dbReference type="ARBA" id="ARBA00023125"/>
    </source>
</evidence>
<evidence type="ECO:0000313" key="3">
    <source>
        <dbReference type="EMBL" id="EGW32533.1"/>
    </source>
</evidence>
<dbReference type="InterPro" id="IPR000424">
    <property type="entry name" value="Primosome_PriB/ssb"/>
</dbReference>
<gene>
    <name evidence="3" type="ORF">SPAPADRAFT_61597</name>
</gene>
<dbReference type="eggNOG" id="ENOG502S0M8">
    <property type="taxonomic scope" value="Eukaryota"/>
</dbReference>
<dbReference type="InterPro" id="IPR012340">
    <property type="entry name" value="NA-bd_OB-fold"/>
</dbReference>
<organism evidence="4">
    <name type="scientific">Spathaspora passalidarum (strain NRRL Y-27907 / 11-Y1)</name>
    <dbReference type="NCBI Taxonomy" id="619300"/>
    <lineage>
        <taxon>Eukaryota</taxon>
        <taxon>Fungi</taxon>
        <taxon>Dikarya</taxon>
        <taxon>Ascomycota</taxon>
        <taxon>Saccharomycotina</taxon>
        <taxon>Pichiomycetes</taxon>
        <taxon>Debaryomycetaceae</taxon>
        <taxon>Spathaspora</taxon>
    </lineage>
</organism>
<evidence type="ECO:0000256" key="2">
    <source>
        <dbReference type="PROSITE-ProRule" id="PRU00252"/>
    </source>
</evidence>
<dbReference type="HOGENOM" id="CLU_126647_1_0_1"/>
<dbReference type="GeneID" id="18873969"/>
<dbReference type="Proteomes" id="UP000000709">
    <property type="component" value="Unassembled WGS sequence"/>
</dbReference>
<dbReference type="STRING" id="619300.G3ANK4"/>
<proteinExistence type="predicted"/>
<dbReference type="OrthoDB" id="1078367at2759"/>
<dbReference type="OMA" id="WYRVVAF"/>
<dbReference type="InParanoid" id="G3ANK4"/>
<dbReference type="Pfam" id="PF00436">
    <property type="entry name" value="SSB"/>
    <property type="match status" value="1"/>
</dbReference>
<dbReference type="KEGG" id="spaa:SPAPADRAFT_61597"/>
<accession>G3ANK4</accession>
<protein>
    <submittedName>
        <fullName evidence="3">Uncharacterized protein</fullName>
    </submittedName>
</protein>
<evidence type="ECO:0000313" key="4">
    <source>
        <dbReference type="Proteomes" id="UP000000709"/>
    </source>
</evidence>
<dbReference type="RefSeq" id="XP_007375809.1">
    <property type="nucleotide sequence ID" value="XM_007375747.1"/>
</dbReference>
<dbReference type="Gene3D" id="2.40.50.140">
    <property type="entry name" value="Nucleic acid-binding proteins"/>
    <property type="match status" value="1"/>
</dbReference>
<keyword evidence="1 2" id="KW-0238">DNA-binding</keyword>
<dbReference type="EMBL" id="GL996502">
    <property type="protein sequence ID" value="EGW32533.1"/>
    <property type="molecule type" value="Genomic_DNA"/>
</dbReference>
<dbReference type="GO" id="GO:0003697">
    <property type="term" value="F:single-stranded DNA binding"/>
    <property type="evidence" value="ECO:0007669"/>
    <property type="project" value="InterPro"/>
</dbReference>
<sequence>MLRSFTRSLSSTAPRFNFARASFVGTVGHSEIKTSEKGVKYAKYSLAVHRYPKDREPETEWFNITAFDRVDSLEKVLRPGNLMHVEAHIQTTKLIDEDNKASFHTNYVQRSYDVLRFGRRPEQAEDAESEEQGHE</sequence>
<dbReference type="FunCoup" id="G3ANK4">
    <property type="interactions" value="199"/>
</dbReference>
<dbReference type="AlphaFoldDB" id="G3ANK4"/>
<dbReference type="PROSITE" id="PS50935">
    <property type="entry name" value="SSB"/>
    <property type="match status" value="1"/>
</dbReference>
<reference evidence="3 4" key="1">
    <citation type="journal article" date="2011" name="Proc. Natl. Acad. Sci. U.S.A.">
        <title>Comparative genomics of xylose-fermenting fungi for enhanced biofuel production.</title>
        <authorList>
            <person name="Wohlbach D.J."/>
            <person name="Kuo A."/>
            <person name="Sato T.K."/>
            <person name="Potts K.M."/>
            <person name="Salamov A.A."/>
            <person name="LaButti K.M."/>
            <person name="Sun H."/>
            <person name="Clum A."/>
            <person name="Pangilinan J.L."/>
            <person name="Lindquist E.A."/>
            <person name="Lucas S."/>
            <person name="Lapidus A."/>
            <person name="Jin M."/>
            <person name="Gunawan C."/>
            <person name="Balan V."/>
            <person name="Dale B.E."/>
            <person name="Jeffries T.W."/>
            <person name="Zinkel R."/>
            <person name="Barry K.W."/>
            <person name="Grigoriev I.V."/>
            <person name="Gasch A.P."/>
        </authorList>
    </citation>
    <scope>NUCLEOTIDE SEQUENCE [LARGE SCALE GENOMIC DNA]</scope>
    <source>
        <strain evidence="4">NRRL Y-27907 / 11-Y1</strain>
    </source>
</reference>
<name>G3ANK4_SPAPN</name>
<dbReference type="SUPFAM" id="SSF50249">
    <property type="entry name" value="Nucleic acid-binding proteins"/>
    <property type="match status" value="1"/>
</dbReference>
<keyword evidence="4" id="KW-1185">Reference proteome</keyword>